<proteinExistence type="predicted"/>
<organism evidence="3 4">
    <name type="scientific">Undibacterium terreum</name>
    <dbReference type="NCBI Taxonomy" id="1224302"/>
    <lineage>
        <taxon>Bacteria</taxon>
        <taxon>Pseudomonadati</taxon>
        <taxon>Pseudomonadota</taxon>
        <taxon>Betaproteobacteria</taxon>
        <taxon>Burkholderiales</taxon>
        <taxon>Oxalobacteraceae</taxon>
        <taxon>Undibacterium</taxon>
    </lineage>
</organism>
<dbReference type="RefSeq" id="WP_188567842.1">
    <property type="nucleotide sequence ID" value="NZ_BMED01000004.1"/>
</dbReference>
<feature type="chain" id="PRO_5036804816" description="DUF4148 domain-containing protein" evidence="2">
    <location>
        <begin position="22"/>
        <end position="155"/>
    </location>
</feature>
<name>A0A916XN06_9BURK</name>
<accession>A0A916XN06</accession>
<gene>
    <name evidence="3" type="ORF">GCM10011396_39610</name>
</gene>
<reference evidence="3" key="1">
    <citation type="journal article" date="2014" name="Int. J. Syst. Evol. Microbiol.">
        <title>Complete genome sequence of Corynebacterium casei LMG S-19264T (=DSM 44701T), isolated from a smear-ripened cheese.</title>
        <authorList>
            <consortium name="US DOE Joint Genome Institute (JGI-PGF)"/>
            <person name="Walter F."/>
            <person name="Albersmeier A."/>
            <person name="Kalinowski J."/>
            <person name="Ruckert C."/>
        </authorList>
    </citation>
    <scope>NUCLEOTIDE SEQUENCE</scope>
    <source>
        <strain evidence="3">CGMCC 1.10998</strain>
    </source>
</reference>
<evidence type="ECO:0000256" key="1">
    <source>
        <dbReference type="SAM" id="MobiDB-lite"/>
    </source>
</evidence>
<comment type="caution">
    <text evidence="3">The sequence shown here is derived from an EMBL/GenBank/DDBJ whole genome shotgun (WGS) entry which is preliminary data.</text>
</comment>
<evidence type="ECO:0000313" key="3">
    <source>
        <dbReference type="EMBL" id="GGC88483.1"/>
    </source>
</evidence>
<dbReference type="Pfam" id="PF13663">
    <property type="entry name" value="DUF4148"/>
    <property type="match status" value="3"/>
</dbReference>
<keyword evidence="2" id="KW-0732">Signal</keyword>
<protein>
    <recommendedName>
        <fullName evidence="5">DUF4148 domain-containing protein</fullName>
    </recommendedName>
</protein>
<dbReference type="EMBL" id="BMED01000004">
    <property type="protein sequence ID" value="GGC88483.1"/>
    <property type="molecule type" value="Genomic_DNA"/>
</dbReference>
<reference evidence="3" key="2">
    <citation type="submission" date="2020-09" db="EMBL/GenBank/DDBJ databases">
        <authorList>
            <person name="Sun Q."/>
            <person name="Zhou Y."/>
        </authorList>
    </citation>
    <scope>NUCLEOTIDE SEQUENCE</scope>
    <source>
        <strain evidence="3">CGMCC 1.10998</strain>
    </source>
</reference>
<keyword evidence="4" id="KW-1185">Reference proteome</keyword>
<sequence length="155" mass="16415">MNAKKILVLLAMAAASSAAFSQDYQGNGPAAGKTRQQVLDELRQAREQGTLFSSDYDWPTPPIVNSNVTRAQVLAEIKAAREDGTLFADADYDYPHVAAIPAGTGKTRAEVKQEIAAARADGSLFVSDWDYPTVNRQQSGAPANVAVGGKNPAHG</sequence>
<feature type="signal peptide" evidence="2">
    <location>
        <begin position="1"/>
        <end position="21"/>
    </location>
</feature>
<evidence type="ECO:0008006" key="5">
    <source>
        <dbReference type="Google" id="ProtNLM"/>
    </source>
</evidence>
<dbReference type="AlphaFoldDB" id="A0A916XN06"/>
<dbReference type="InterPro" id="IPR025421">
    <property type="entry name" value="DUF4148"/>
</dbReference>
<evidence type="ECO:0000256" key="2">
    <source>
        <dbReference type="SAM" id="SignalP"/>
    </source>
</evidence>
<feature type="region of interest" description="Disordered" evidence="1">
    <location>
        <begin position="136"/>
        <end position="155"/>
    </location>
</feature>
<dbReference type="Proteomes" id="UP000637423">
    <property type="component" value="Unassembled WGS sequence"/>
</dbReference>
<evidence type="ECO:0000313" key="4">
    <source>
        <dbReference type="Proteomes" id="UP000637423"/>
    </source>
</evidence>